<comment type="caution">
    <text evidence="1">The sequence shown here is derived from an EMBL/GenBank/DDBJ whole genome shotgun (WGS) entry which is preliminary data.</text>
</comment>
<feature type="non-terminal residue" evidence="1">
    <location>
        <position position="1"/>
    </location>
</feature>
<sequence length="31" mass="3557">RAYCINQAEQVMGHMKMRIIGDFVCQKISSV</sequence>
<dbReference type="EMBL" id="BARU01007592">
    <property type="protein sequence ID" value="GAH46408.1"/>
    <property type="molecule type" value="Genomic_DNA"/>
</dbReference>
<gene>
    <name evidence="1" type="ORF">S03H2_14956</name>
</gene>
<evidence type="ECO:0000313" key="1">
    <source>
        <dbReference type="EMBL" id="GAH46408.1"/>
    </source>
</evidence>
<protein>
    <submittedName>
        <fullName evidence="1">Uncharacterized protein</fullName>
    </submittedName>
</protein>
<reference evidence="1" key="1">
    <citation type="journal article" date="2014" name="Front. Microbiol.">
        <title>High frequency of phylogenetically diverse reductive dehalogenase-homologous genes in deep subseafloor sedimentary metagenomes.</title>
        <authorList>
            <person name="Kawai M."/>
            <person name="Futagami T."/>
            <person name="Toyoda A."/>
            <person name="Takaki Y."/>
            <person name="Nishi S."/>
            <person name="Hori S."/>
            <person name="Arai W."/>
            <person name="Tsubouchi T."/>
            <person name="Morono Y."/>
            <person name="Uchiyama I."/>
            <person name="Ito T."/>
            <person name="Fujiyama A."/>
            <person name="Inagaki F."/>
            <person name="Takami H."/>
        </authorList>
    </citation>
    <scope>NUCLEOTIDE SEQUENCE</scope>
    <source>
        <strain evidence="1">Expedition CK06-06</strain>
    </source>
</reference>
<name>X1HM77_9ZZZZ</name>
<accession>X1HM77</accession>
<proteinExistence type="predicted"/>
<dbReference type="AlphaFoldDB" id="X1HM77"/>
<organism evidence="1">
    <name type="scientific">marine sediment metagenome</name>
    <dbReference type="NCBI Taxonomy" id="412755"/>
    <lineage>
        <taxon>unclassified sequences</taxon>
        <taxon>metagenomes</taxon>
        <taxon>ecological metagenomes</taxon>
    </lineage>
</organism>